<dbReference type="Proteomes" id="UP000054350">
    <property type="component" value="Unassembled WGS sequence"/>
</dbReference>
<feature type="region of interest" description="Disordered" evidence="1">
    <location>
        <begin position="1"/>
        <end position="39"/>
    </location>
</feature>
<dbReference type="OrthoDB" id="5586580at2759"/>
<evidence type="ECO:0000313" key="3">
    <source>
        <dbReference type="Proteomes" id="UP000054350"/>
    </source>
</evidence>
<reference evidence="2 3" key="1">
    <citation type="submission" date="2009-11" db="EMBL/GenBank/DDBJ databases">
        <title>Annotation of Allomyces macrogynus ATCC 38327.</title>
        <authorList>
            <consortium name="The Broad Institute Genome Sequencing Platform"/>
            <person name="Russ C."/>
            <person name="Cuomo C."/>
            <person name="Burger G."/>
            <person name="Gray M.W."/>
            <person name="Holland P.W.H."/>
            <person name="King N."/>
            <person name="Lang F.B.F."/>
            <person name="Roger A.J."/>
            <person name="Ruiz-Trillo I."/>
            <person name="Young S.K."/>
            <person name="Zeng Q."/>
            <person name="Gargeya S."/>
            <person name="Fitzgerald M."/>
            <person name="Haas B."/>
            <person name="Abouelleil A."/>
            <person name="Alvarado L."/>
            <person name="Arachchi H.M."/>
            <person name="Berlin A."/>
            <person name="Chapman S.B."/>
            <person name="Gearin G."/>
            <person name="Goldberg J."/>
            <person name="Griggs A."/>
            <person name="Gujja S."/>
            <person name="Hansen M."/>
            <person name="Heiman D."/>
            <person name="Howarth C."/>
            <person name="Larimer J."/>
            <person name="Lui A."/>
            <person name="MacDonald P.J.P."/>
            <person name="McCowen C."/>
            <person name="Montmayeur A."/>
            <person name="Murphy C."/>
            <person name="Neiman D."/>
            <person name="Pearson M."/>
            <person name="Priest M."/>
            <person name="Roberts A."/>
            <person name="Saif S."/>
            <person name="Shea T."/>
            <person name="Sisk P."/>
            <person name="Stolte C."/>
            <person name="Sykes S."/>
            <person name="Wortman J."/>
            <person name="Nusbaum C."/>
            <person name="Birren B."/>
        </authorList>
    </citation>
    <scope>NUCLEOTIDE SEQUENCE [LARGE SCALE GENOMIC DNA]</scope>
    <source>
        <strain evidence="2 3">ATCC 38327</strain>
    </source>
</reference>
<evidence type="ECO:0000313" key="2">
    <source>
        <dbReference type="EMBL" id="KNE61761.1"/>
    </source>
</evidence>
<name>A0A0L0SGX6_ALLM3</name>
<keyword evidence="3" id="KW-1185">Reference proteome</keyword>
<dbReference type="VEuPathDB" id="FungiDB:AMAG_06561"/>
<proteinExistence type="predicted"/>
<accession>A0A0L0SGX6</accession>
<feature type="compositionally biased region" description="Pro residues" evidence="1">
    <location>
        <begin position="19"/>
        <end position="36"/>
    </location>
</feature>
<gene>
    <name evidence="2" type="ORF">AMAG_06561</name>
</gene>
<dbReference type="EMBL" id="GG745338">
    <property type="protein sequence ID" value="KNE61761.1"/>
    <property type="molecule type" value="Genomic_DNA"/>
</dbReference>
<feature type="compositionally biased region" description="Polar residues" evidence="1">
    <location>
        <begin position="1"/>
        <end position="10"/>
    </location>
</feature>
<organism evidence="2 3">
    <name type="scientific">Allomyces macrogynus (strain ATCC 38327)</name>
    <name type="common">Allomyces javanicus var. macrogynus</name>
    <dbReference type="NCBI Taxonomy" id="578462"/>
    <lineage>
        <taxon>Eukaryota</taxon>
        <taxon>Fungi</taxon>
        <taxon>Fungi incertae sedis</taxon>
        <taxon>Blastocladiomycota</taxon>
        <taxon>Blastocladiomycetes</taxon>
        <taxon>Blastocladiales</taxon>
        <taxon>Blastocladiaceae</taxon>
        <taxon>Allomyces</taxon>
    </lineage>
</organism>
<evidence type="ECO:0000256" key="1">
    <source>
        <dbReference type="SAM" id="MobiDB-lite"/>
    </source>
</evidence>
<sequence>MLATTPSTRLSAPGSMRPRPAPSAPTRAPAPPPPRFSLPMPARRYMSGPRFLPGHCFLCGACLRKLAAADSDTDPNNDPAHADAEYVDGHPPGRTPCARGPACRDARTPVMGVTSVRVDLKTLVHSRIYDTHLAPSPHVGMARACATDLKVSDMRWTFCRGAGGCYSRWLTMTKRLRKGNLVPAPRHRSRTASAPAAPAAATNVSTLAVAAGPTLPRHPRDADHDVKSASVNNHGAMATALAITAHSMAVARAQVVLQTHQLYLDVRERMHTLGYRRGEIDREIAWMRRVPIGVLGAS</sequence>
<dbReference type="AlphaFoldDB" id="A0A0L0SGX6"/>
<protein>
    <submittedName>
        <fullName evidence="2">Uncharacterized protein</fullName>
    </submittedName>
</protein>
<reference evidence="2 3" key="2">
    <citation type="submission" date="2009-11" db="EMBL/GenBank/DDBJ databases">
        <title>The Genome Sequence of Allomyces macrogynus strain ATCC 38327.</title>
        <authorList>
            <consortium name="The Broad Institute Genome Sequencing Platform"/>
            <person name="Russ C."/>
            <person name="Cuomo C."/>
            <person name="Shea T."/>
            <person name="Young S.K."/>
            <person name="Zeng Q."/>
            <person name="Koehrsen M."/>
            <person name="Haas B."/>
            <person name="Borodovsky M."/>
            <person name="Guigo R."/>
            <person name="Alvarado L."/>
            <person name="Berlin A."/>
            <person name="Borenstein D."/>
            <person name="Chen Z."/>
            <person name="Engels R."/>
            <person name="Freedman E."/>
            <person name="Gellesch M."/>
            <person name="Goldberg J."/>
            <person name="Griggs A."/>
            <person name="Gujja S."/>
            <person name="Heiman D."/>
            <person name="Hepburn T."/>
            <person name="Howarth C."/>
            <person name="Jen D."/>
            <person name="Larson L."/>
            <person name="Lewis B."/>
            <person name="Mehta T."/>
            <person name="Park D."/>
            <person name="Pearson M."/>
            <person name="Roberts A."/>
            <person name="Saif S."/>
            <person name="Shenoy N."/>
            <person name="Sisk P."/>
            <person name="Stolte C."/>
            <person name="Sykes S."/>
            <person name="Walk T."/>
            <person name="White J."/>
            <person name="Yandava C."/>
            <person name="Burger G."/>
            <person name="Gray M.W."/>
            <person name="Holland P.W.H."/>
            <person name="King N."/>
            <person name="Lang F.B.F."/>
            <person name="Roger A.J."/>
            <person name="Ruiz-Trillo I."/>
            <person name="Lander E."/>
            <person name="Nusbaum C."/>
        </authorList>
    </citation>
    <scope>NUCLEOTIDE SEQUENCE [LARGE SCALE GENOMIC DNA]</scope>
    <source>
        <strain evidence="2 3">ATCC 38327</strain>
    </source>
</reference>
<feature type="region of interest" description="Disordered" evidence="1">
    <location>
        <begin position="70"/>
        <end position="93"/>
    </location>
</feature>